<dbReference type="AlphaFoldDB" id="A0A0C3K512"/>
<dbReference type="HOGENOM" id="CLU_1688030_0_0_1"/>
<gene>
    <name evidence="3" type="ORF">M407DRAFT_21669</name>
    <name evidence="2" type="ORF">M407DRAFT_33873</name>
</gene>
<dbReference type="EMBL" id="KN822985">
    <property type="protein sequence ID" value="KIO29278.1"/>
    <property type="molecule type" value="Genomic_DNA"/>
</dbReference>
<protein>
    <submittedName>
        <fullName evidence="2">Uncharacterized protein</fullName>
    </submittedName>
</protein>
<evidence type="ECO:0000256" key="1">
    <source>
        <dbReference type="SAM" id="MobiDB-lite"/>
    </source>
</evidence>
<evidence type="ECO:0000313" key="4">
    <source>
        <dbReference type="Proteomes" id="UP000054248"/>
    </source>
</evidence>
<accession>A0A0C3K512</accession>
<dbReference type="OrthoDB" id="3260461at2759"/>
<evidence type="ECO:0000313" key="2">
    <source>
        <dbReference type="EMBL" id="KIO16483.1"/>
    </source>
</evidence>
<feature type="region of interest" description="Disordered" evidence="1">
    <location>
        <begin position="104"/>
        <end position="156"/>
    </location>
</feature>
<feature type="compositionally biased region" description="Low complexity" evidence="1">
    <location>
        <begin position="68"/>
        <end position="77"/>
    </location>
</feature>
<dbReference type="Proteomes" id="UP000054248">
    <property type="component" value="Unassembled WGS sequence"/>
</dbReference>
<feature type="compositionally biased region" description="Pro residues" evidence="1">
    <location>
        <begin position="57"/>
        <end position="67"/>
    </location>
</feature>
<reference evidence="4" key="2">
    <citation type="submission" date="2015-01" db="EMBL/GenBank/DDBJ databases">
        <title>Evolutionary Origins and Diversification of the Mycorrhizal Mutualists.</title>
        <authorList>
            <consortium name="DOE Joint Genome Institute"/>
            <consortium name="Mycorrhizal Genomics Consortium"/>
            <person name="Kohler A."/>
            <person name="Kuo A."/>
            <person name="Nagy L.G."/>
            <person name="Floudas D."/>
            <person name="Copeland A."/>
            <person name="Barry K.W."/>
            <person name="Cichocki N."/>
            <person name="Veneault-Fourrey C."/>
            <person name="LaButti K."/>
            <person name="Lindquist E.A."/>
            <person name="Lipzen A."/>
            <person name="Lundell T."/>
            <person name="Morin E."/>
            <person name="Murat C."/>
            <person name="Riley R."/>
            <person name="Ohm R."/>
            <person name="Sun H."/>
            <person name="Tunlid A."/>
            <person name="Henrissat B."/>
            <person name="Grigoriev I.V."/>
            <person name="Hibbett D.S."/>
            <person name="Martin F."/>
        </authorList>
    </citation>
    <scope>NUCLEOTIDE SEQUENCE [LARGE SCALE GENOMIC DNA]</scope>
    <source>
        <strain evidence="4">MUT 4182</strain>
    </source>
</reference>
<dbReference type="EMBL" id="KN823554">
    <property type="protein sequence ID" value="KIO16483.1"/>
    <property type="molecule type" value="Genomic_DNA"/>
</dbReference>
<evidence type="ECO:0000313" key="3">
    <source>
        <dbReference type="EMBL" id="KIO29278.1"/>
    </source>
</evidence>
<organism evidence="2 4">
    <name type="scientific">Tulasnella calospora MUT 4182</name>
    <dbReference type="NCBI Taxonomy" id="1051891"/>
    <lineage>
        <taxon>Eukaryota</taxon>
        <taxon>Fungi</taxon>
        <taxon>Dikarya</taxon>
        <taxon>Basidiomycota</taxon>
        <taxon>Agaricomycotina</taxon>
        <taxon>Agaricomycetes</taxon>
        <taxon>Cantharellales</taxon>
        <taxon>Tulasnellaceae</taxon>
        <taxon>Tulasnella</taxon>
    </lineage>
</organism>
<keyword evidence="4" id="KW-1185">Reference proteome</keyword>
<reference evidence="2 4" key="1">
    <citation type="submission" date="2014-04" db="EMBL/GenBank/DDBJ databases">
        <authorList>
            <consortium name="DOE Joint Genome Institute"/>
            <person name="Kuo A."/>
            <person name="Girlanda M."/>
            <person name="Perotto S."/>
            <person name="Kohler A."/>
            <person name="Nagy L.G."/>
            <person name="Floudas D."/>
            <person name="Copeland A."/>
            <person name="Barry K.W."/>
            <person name="Cichocki N."/>
            <person name="Veneault-Fourrey C."/>
            <person name="LaButti K."/>
            <person name="Lindquist E.A."/>
            <person name="Lipzen A."/>
            <person name="Lundell T."/>
            <person name="Morin E."/>
            <person name="Murat C."/>
            <person name="Sun H."/>
            <person name="Tunlid A."/>
            <person name="Henrissat B."/>
            <person name="Grigoriev I.V."/>
            <person name="Hibbett D.S."/>
            <person name="Martin F."/>
            <person name="Nordberg H.P."/>
            <person name="Cantor M.N."/>
            <person name="Hua S.X."/>
        </authorList>
    </citation>
    <scope>NUCLEOTIDE SEQUENCE [LARGE SCALE GENOMIC DNA]</scope>
    <source>
        <strain evidence="2 4">MUT 4182</strain>
    </source>
</reference>
<sequence>MDHVSLPVTNVARADISGRSTSTAAPSAPIVPANPSVPHRQRGIQHPQDTLSAVQKPAPPIEPPTPSPSSHRTSGPTNGHVRSGVSFVPYRFNESAAAEKIEKMRSGASGLLDPKEVENTPQPNDVKDTAENAYKSLQEEDMMDHKAPPPYHPVID</sequence>
<proteinExistence type="predicted"/>
<feature type="region of interest" description="Disordered" evidence="1">
    <location>
        <begin position="1"/>
        <end position="84"/>
    </location>
</feature>
<name>A0A0C3K512_9AGAM</name>
<reference evidence="2" key="3">
    <citation type="submission" date="2015-02" db="EMBL/GenBank/DDBJ databases">
        <title>Evolutionary Origins and Diversification of the Mycorrhizal Mutualists.</title>
        <authorList>
            <consortium name="DOE Joint Genome Institute"/>
            <consortium name="Mycorrhizal Genomics Consortium"/>
            <person name="Kohler A."/>
            <person name="Kuo A."/>
            <person name="Nagy L.G."/>
            <person name="Floudas D."/>
            <person name="Copeland A."/>
            <person name="Barry K.W."/>
            <person name="Cichocki N."/>
            <person name="Veneault-Fourrey C."/>
            <person name="LaButti K."/>
            <person name="Lindquist E.A."/>
            <person name="Lipzen A."/>
            <person name="Lundell T."/>
            <person name="Morin E."/>
            <person name="Murat C."/>
            <person name="Riley R."/>
            <person name="Ohm R."/>
            <person name="Sun H."/>
            <person name="Tunlid A."/>
            <person name="Henrissat B."/>
            <person name="Grigoriev I.V."/>
            <person name="Hibbett D.S."/>
            <person name="Martin F."/>
        </authorList>
    </citation>
    <scope>NUCLEOTIDE SEQUENCE</scope>
    <source>
        <strain evidence="2 4">MUT 4182</strain>
    </source>
</reference>